<comment type="similarity">
    <text evidence="2">Belongs to the DNA repair metallo-beta-lactamase (DRMBL) family.</text>
</comment>
<evidence type="ECO:0000256" key="3">
    <source>
        <dbReference type="ARBA" id="ARBA00022763"/>
    </source>
</evidence>
<dbReference type="PANTHER" id="PTHR23240:SF35">
    <property type="entry name" value="DNA REPAIR METALLO-BETA-LACTAMASE FAMILY PROTEIN-RELATED"/>
    <property type="match status" value="1"/>
</dbReference>
<dbReference type="Gene3D" id="3.40.50.12650">
    <property type="match status" value="1"/>
</dbReference>
<organism evidence="7 8">
    <name type="scientific">Symbiochloris irregularis</name>
    <dbReference type="NCBI Taxonomy" id="706552"/>
    <lineage>
        <taxon>Eukaryota</taxon>
        <taxon>Viridiplantae</taxon>
        <taxon>Chlorophyta</taxon>
        <taxon>core chlorophytes</taxon>
        <taxon>Trebouxiophyceae</taxon>
        <taxon>Trebouxiales</taxon>
        <taxon>Trebouxiaceae</taxon>
        <taxon>Symbiochloris</taxon>
    </lineage>
</organism>
<comment type="subcellular location">
    <subcellularLocation>
        <location evidence="1">Nucleus</location>
    </subcellularLocation>
</comment>
<feature type="domain" description="Metallo-beta-lactamase" evidence="6">
    <location>
        <begin position="7"/>
        <end position="171"/>
    </location>
</feature>
<evidence type="ECO:0000256" key="2">
    <source>
        <dbReference type="ARBA" id="ARBA00010304"/>
    </source>
</evidence>
<keyword evidence="5" id="KW-0539">Nucleus</keyword>
<evidence type="ECO:0000256" key="5">
    <source>
        <dbReference type="ARBA" id="ARBA00023242"/>
    </source>
</evidence>
<dbReference type="CDD" id="cd16273">
    <property type="entry name" value="SNM1A-1C-like_MBL-fold"/>
    <property type="match status" value="1"/>
</dbReference>
<dbReference type="InterPro" id="IPR036866">
    <property type="entry name" value="RibonucZ/Hydroxyglut_hydro"/>
</dbReference>
<dbReference type="InterPro" id="IPR011084">
    <property type="entry name" value="DRMBL"/>
</dbReference>
<evidence type="ECO:0000313" key="8">
    <source>
        <dbReference type="Proteomes" id="UP001465755"/>
    </source>
</evidence>
<evidence type="ECO:0000256" key="4">
    <source>
        <dbReference type="ARBA" id="ARBA00023204"/>
    </source>
</evidence>
<accession>A0AAW1NQ23</accession>
<dbReference type="SMART" id="SM00849">
    <property type="entry name" value="Lactamase_B"/>
    <property type="match status" value="1"/>
</dbReference>
<gene>
    <name evidence="7" type="ORF">WJX73_010242</name>
</gene>
<reference evidence="7 8" key="1">
    <citation type="journal article" date="2024" name="Nat. Commun.">
        <title>Phylogenomics reveals the evolutionary origins of lichenization in chlorophyte algae.</title>
        <authorList>
            <person name="Puginier C."/>
            <person name="Libourel C."/>
            <person name="Otte J."/>
            <person name="Skaloud P."/>
            <person name="Haon M."/>
            <person name="Grisel S."/>
            <person name="Petersen M."/>
            <person name="Berrin J.G."/>
            <person name="Delaux P.M."/>
            <person name="Dal Grande F."/>
            <person name="Keller J."/>
        </authorList>
    </citation>
    <scope>NUCLEOTIDE SEQUENCE [LARGE SCALE GENOMIC DNA]</scope>
    <source>
        <strain evidence="7 8">SAG 2036</strain>
    </source>
</reference>
<comment type="caution">
    <text evidence="7">The sequence shown here is derived from an EMBL/GenBank/DDBJ whole genome shotgun (WGS) entry which is preliminary data.</text>
</comment>
<dbReference type="EMBL" id="JALJOQ010000154">
    <property type="protein sequence ID" value="KAK9793188.1"/>
    <property type="molecule type" value="Genomic_DNA"/>
</dbReference>
<name>A0AAW1NQ23_9CHLO</name>
<keyword evidence="4" id="KW-0234">DNA repair</keyword>
<dbReference type="GO" id="GO:0006303">
    <property type="term" value="P:double-strand break repair via nonhomologous end joining"/>
    <property type="evidence" value="ECO:0007669"/>
    <property type="project" value="TreeGrafter"/>
</dbReference>
<keyword evidence="8" id="KW-1185">Reference proteome</keyword>
<dbReference type="AlphaFoldDB" id="A0AAW1NQ23"/>
<dbReference type="Gene3D" id="3.60.15.10">
    <property type="entry name" value="Ribonuclease Z/Hydroxyacylglutathione hydrolase-like"/>
    <property type="match status" value="1"/>
</dbReference>
<protein>
    <recommendedName>
        <fullName evidence="6">Metallo-beta-lactamase domain-containing protein</fullName>
    </recommendedName>
</protein>
<dbReference type="PANTHER" id="PTHR23240">
    <property type="entry name" value="DNA CROSS-LINK REPAIR PROTEIN PSO2/SNM1-RELATED"/>
    <property type="match status" value="1"/>
</dbReference>
<evidence type="ECO:0000256" key="1">
    <source>
        <dbReference type="ARBA" id="ARBA00004123"/>
    </source>
</evidence>
<dbReference type="GO" id="GO:0005634">
    <property type="term" value="C:nucleus"/>
    <property type="evidence" value="ECO:0007669"/>
    <property type="project" value="UniProtKB-SubCell"/>
</dbReference>
<dbReference type="GO" id="GO:0036297">
    <property type="term" value="P:interstrand cross-link repair"/>
    <property type="evidence" value="ECO:0007669"/>
    <property type="project" value="TreeGrafter"/>
</dbReference>
<sequence>MSDKEKATPAFKLIPGTGFLVDGFRFPSPSVKAYFLSHAHSDHYTGITDNWSAGKIYCSEVTGRLVVYLLGVKPEFVHVLQLDVPTDVQGVEVTLIDANHCPGAVQFLFRLPCGKRYLHCGDMRFSPALLSNPHLCRSQGCTAVYLDTTYCNPRYTFPPQEESVEYIAATLTALLQQNEKRRLFLISTYVIGKERVLLEVHRRTGKRIYVTERKLGALKCMELPGLAVEDVFTTDPRETCIHVTQWGFLGDTWPYFRPNFVNMEAVRAEHGVDEVVGFVPTGWMYEMKRRTFPVREKGPCKIHLVPYSEHSSYKELRDYVQFLRPAQVIPTVGVDKDDNGKSAAAQLKHFRNLVMLLVMSSQKVQ</sequence>
<dbReference type="SUPFAM" id="SSF56281">
    <property type="entry name" value="Metallo-hydrolase/oxidoreductase"/>
    <property type="match status" value="1"/>
</dbReference>
<dbReference type="Proteomes" id="UP001465755">
    <property type="component" value="Unassembled WGS sequence"/>
</dbReference>
<dbReference type="InterPro" id="IPR001279">
    <property type="entry name" value="Metallo-B-lactamas"/>
</dbReference>
<evidence type="ECO:0000313" key="7">
    <source>
        <dbReference type="EMBL" id="KAK9793188.1"/>
    </source>
</evidence>
<dbReference type="Pfam" id="PF07522">
    <property type="entry name" value="DRMBL"/>
    <property type="match status" value="1"/>
</dbReference>
<keyword evidence="3" id="KW-0227">DNA damage</keyword>
<proteinExistence type="inferred from homology"/>
<dbReference type="GO" id="GO:0035312">
    <property type="term" value="F:5'-3' DNA exonuclease activity"/>
    <property type="evidence" value="ECO:0007669"/>
    <property type="project" value="TreeGrafter"/>
</dbReference>
<dbReference type="GO" id="GO:0003684">
    <property type="term" value="F:damaged DNA binding"/>
    <property type="evidence" value="ECO:0007669"/>
    <property type="project" value="TreeGrafter"/>
</dbReference>
<evidence type="ECO:0000259" key="6">
    <source>
        <dbReference type="SMART" id="SM00849"/>
    </source>
</evidence>